<dbReference type="InterPro" id="IPR003423">
    <property type="entry name" value="OMP_efflux"/>
</dbReference>
<organism evidence="9 10">
    <name type="scientific">candidate division WOR-3 bacterium</name>
    <dbReference type="NCBI Taxonomy" id="2052148"/>
    <lineage>
        <taxon>Bacteria</taxon>
        <taxon>Bacteria division WOR-3</taxon>
    </lineage>
</organism>
<evidence type="ECO:0000256" key="7">
    <source>
        <dbReference type="ARBA" id="ARBA00023237"/>
    </source>
</evidence>
<comment type="subcellular location">
    <subcellularLocation>
        <location evidence="1">Cell outer membrane</location>
    </subcellularLocation>
</comment>
<keyword evidence="8" id="KW-0175">Coiled coil</keyword>
<dbReference type="AlphaFoldDB" id="A0A350H8N6"/>
<evidence type="ECO:0000256" key="4">
    <source>
        <dbReference type="ARBA" id="ARBA00022452"/>
    </source>
</evidence>
<evidence type="ECO:0000256" key="2">
    <source>
        <dbReference type="ARBA" id="ARBA00007613"/>
    </source>
</evidence>
<dbReference type="Pfam" id="PF02321">
    <property type="entry name" value="OEP"/>
    <property type="match status" value="2"/>
</dbReference>
<comment type="similarity">
    <text evidence="2">Belongs to the outer membrane factor (OMF) (TC 1.B.17) family.</text>
</comment>
<dbReference type="EMBL" id="DMZY01000057">
    <property type="protein sequence ID" value="HAV91902.1"/>
    <property type="molecule type" value="Genomic_DNA"/>
</dbReference>
<accession>A0A350H8N6</accession>
<dbReference type="Gene3D" id="1.20.1600.10">
    <property type="entry name" value="Outer membrane efflux proteins (OEP)"/>
    <property type="match status" value="1"/>
</dbReference>
<evidence type="ECO:0000256" key="3">
    <source>
        <dbReference type="ARBA" id="ARBA00022448"/>
    </source>
</evidence>
<evidence type="ECO:0000256" key="1">
    <source>
        <dbReference type="ARBA" id="ARBA00004442"/>
    </source>
</evidence>
<sequence length="438" mass="49379">MKREMIFILLIFLSLNIASLTLNDAIENAMKENVQLKMQEENKSIAKLDEMKAITQFLPKLTGSGTFVRLDTIPTTTTMTATGPVTIQVGLQDNQSYDVKLALPIFVQGKLVLGYLISKDKYKMAENDLLKAKSDIKLAVTQLYLSALLTDEMVDVTSKVLESKMEHLRTVQSRYGYGSASKIELLSSEIEVKNLEVQVLDLKKQRDNIYRTLNFMMGNDIASEVVLEDSLSDYIAEMFDTINIDTLTSDELAGISLDEKKEIKSAELSRNMVKKVHTMNSMAFLPTIALFSQYTYKNYYTYYNDSTYFDGSINFGVTASVDIFSGGGKVIDVLKSGKQVKQTEMALLMLKEKTKLDIEYLMNGYENSKQSIQMYAKTILLSEEAYKTAQEQYSRGIISNNDYLDAETNFLRTKSGYLKSVYDKIINQVSILNSIGAL</sequence>
<protein>
    <recommendedName>
        <fullName evidence="11">TolC family protein</fullName>
    </recommendedName>
</protein>
<dbReference type="PANTHER" id="PTHR30026:SF20">
    <property type="entry name" value="OUTER MEMBRANE PROTEIN TOLC"/>
    <property type="match status" value="1"/>
</dbReference>
<name>A0A350H8N6_UNCW3</name>
<gene>
    <name evidence="9" type="ORF">DCW38_01810</name>
</gene>
<dbReference type="GO" id="GO:0015288">
    <property type="term" value="F:porin activity"/>
    <property type="evidence" value="ECO:0007669"/>
    <property type="project" value="TreeGrafter"/>
</dbReference>
<keyword evidence="5" id="KW-0812">Transmembrane</keyword>
<reference evidence="9 10" key="1">
    <citation type="journal article" date="2018" name="Nat. Biotechnol.">
        <title>A standardized bacterial taxonomy based on genome phylogeny substantially revises the tree of life.</title>
        <authorList>
            <person name="Parks D.H."/>
            <person name="Chuvochina M."/>
            <person name="Waite D.W."/>
            <person name="Rinke C."/>
            <person name="Skarshewski A."/>
            <person name="Chaumeil P.A."/>
            <person name="Hugenholtz P."/>
        </authorList>
    </citation>
    <scope>NUCLEOTIDE SEQUENCE [LARGE SCALE GENOMIC DNA]</scope>
    <source>
        <strain evidence="9">UBA9956</strain>
    </source>
</reference>
<dbReference type="InterPro" id="IPR051906">
    <property type="entry name" value="TolC-like"/>
</dbReference>
<keyword evidence="4" id="KW-1134">Transmembrane beta strand</keyword>
<feature type="coiled-coil region" evidence="8">
    <location>
        <begin position="185"/>
        <end position="212"/>
    </location>
</feature>
<proteinExistence type="inferred from homology"/>
<evidence type="ECO:0000256" key="5">
    <source>
        <dbReference type="ARBA" id="ARBA00022692"/>
    </source>
</evidence>
<feature type="coiled-coil region" evidence="8">
    <location>
        <begin position="22"/>
        <end position="51"/>
    </location>
</feature>
<comment type="caution">
    <text evidence="9">The sequence shown here is derived from an EMBL/GenBank/DDBJ whole genome shotgun (WGS) entry which is preliminary data.</text>
</comment>
<dbReference type="GO" id="GO:1990281">
    <property type="term" value="C:efflux pump complex"/>
    <property type="evidence" value="ECO:0007669"/>
    <property type="project" value="TreeGrafter"/>
</dbReference>
<keyword evidence="3" id="KW-0813">Transport</keyword>
<keyword evidence="7" id="KW-0998">Cell outer membrane</keyword>
<evidence type="ECO:0000256" key="8">
    <source>
        <dbReference type="SAM" id="Coils"/>
    </source>
</evidence>
<evidence type="ECO:0008006" key="11">
    <source>
        <dbReference type="Google" id="ProtNLM"/>
    </source>
</evidence>
<dbReference type="GO" id="GO:0009279">
    <property type="term" value="C:cell outer membrane"/>
    <property type="evidence" value="ECO:0007669"/>
    <property type="project" value="UniProtKB-SubCell"/>
</dbReference>
<evidence type="ECO:0000256" key="6">
    <source>
        <dbReference type="ARBA" id="ARBA00023136"/>
    </source>
</evidence>
<evidence type="ECO:0000313" key="10">
    <source>
        <dbReference type="Proteomes" id="UP000264062"/>
    </source>
</evidence>
<evidence type="ECO:0000313" key="9">
    <source>
        <dbReference type="EMBL" id="HAV91902.1"/>
    </source>
</evidence>
<dbReference type="PANTHER" id="PTHR30026">
    <property type="entry name" value="OUTER MEMBRANE PROTEIN TOLC"/>
    <property type="match status" value="1"/>
</dbReference>
<keyword evidence="6" id="KW-0472">Membrane</keyword>
<dbReference type="GO" id="GO:0015562">
    <property type="term" value="F:efflux transmembrane transporter activity"/>
    <property type="evidence" value="ECO:0007669"/>
    <property type="project" value="InterPro"/>
</dbReference>
<dbReference type="SUPFAM" id="SSF56954">
    <property type="entry name" value="Outer membrane efflux proteins (OEP)"/>
    <property type="match status" value="1"/>
</dbReference>
<dbReference type="Proteomes" id="UP000264062">
    <property type="component" value="Unassembled WGS sequence"/>
</dbReference>